<accession>A0AAV6PMY1</accession>
<keyword evidence="2" id="KW-1185">Reference proteome</keyword>
<protein>
    <submittedName>
        <fullName evidence="1">Uncharacterized protein</fullName>
    </submittedName>
</protein>
<gene>
    <name evidence="1" type="ORF">JOB18_011805</name>
</gene>
<name>A0AAV6PMY1_SOLSE</name>
<evidence type="ECO:0000313" key="2">
    <source>
        <dbReference type="Proteomes" id="UP000693946"/>
    </source>
</evidence>
<evidence type="ECO:0000313" key="1">
    <source>
        <dbReference type="EMBL" id="KAG7467755.1"/>
    </source>
</evidence>
<comment type="caution">
    <text evidence="1">The sequence shown here is derived from an EMBL/GenBank/DDBJ whole genome shotgun (WGS) entry which is preliminary data.</text>
</comment>
<feature type="non-terminal residue" evidence="1">
    <location>
        <position position="81"/>
    </location>
</feature>
<dbReference type="Proteomes" id="UP000693946">
    <property type="component" value="Unassembled WGS sequence"/>
</dbReference>
<proteinExistence type="predicted"/>
<organism evidence="1 2">
    <name type="scientific">Solea senegalensis</name>
    <name type="common">Senegalese sole</name>
    <dbReference type="NCBI Taxonomy" id="28829"/>
    <lineage>
        <taxon>Eukaryota</taxon>
        <taxon>Metazoa</taxon>
        <taxon>Chordata</taxon>
        <taxon>Craniata</taxon>
        <taxon>Vertebrata</taxon>
        <taxon>Euteleostomi</taxon>
        <taxon>Actinopterygii</taxon>
        <taxon>Neopterygii</taxon>
        <taxon>Teleostei</taxon>
        <taxon>Neoteleostei</taxon>
        <taxon>Acanthomorphata</taxon>
        <taxon>Carangaria</taxon>
        <taxon>Pleuronectiformes</taxon>
        <taxon>Pleuronectoidei</taxon>
        <taxon>Soleidae</taxon>
        <taxon>Solea</taxon>
    </lineage>
</organism>
<dbReference type="AlphaFoldDB" id="A0AAV6PMY1"/>
<dbReference type="EMBL" id="JAGKHQ010000504">
    <property type="protein sequence ID" value="KAG7467755.1"/>
    <property type="molecule type" value="Genomic_DNA"/>
</dbReference>
<reference evidence="1 2" key="1">
    <citation type="journal article" date="2021" name="Sci. Rep.">
        <title>Chromosome anchoring in Senegalese sole (Solea senegalensis) reveals sex-associated markers and genome rearrangements in flatfish.</title>
        <authorList>
            <person name="Guerrero-Cozar I."/>
            <person name="Gomez-Garrido J."/>
            <person name="Berbel C."/>
            <person name="Martinez-Blanch J.F."/>
            <person name="Alioto T."/>
            <person name="Claros M.G."/>
            <person name="Gagnaire P.A."/>
            <person name="Manchado M."/>
        </authorList>
    </citation>
    <scope>NUCLEOTIDE SEQUENCE [LARGE SCALE GENOMIC DNA]</scope>
    <source>
        <strain evidence="1">Sse05_10M</strain>
    </source>
</reference>
<sequence length="81" mass="9117">MLRCYVIPPYNLQQPQVRGQIHHACSKSILSLGCYDATSSLLTTFNNHRSEVRSTMPAPKVFSVLDATMLVIPPYNLQQPQ</sequence>